<evidence type="ECO:0000313" key="9">
    <source>
        <dbReference type="Proteomes" id="UP000541444"/>
    </source>
</evidence>
<dbReference type="GO" id="GO:0030026">
    <property type="term" value="P:intracellular manganese ion homeostasis"/>
    <property type="evidence" value="ECO:0007669"/>
    <property type="project" value="TreeGrafter"/>
</dbReference>
<dbReference type="FunFam" id="3.10.580.10:FF:000015">
    <property type="entry name" value="DUF21 domain-containing protein"/>
    <property type="match status" value="1"/>
</dbReference>
<dbReference type="Gene3D" id="3.10.580.10">
    <property type="entry name" value="CBS-domain"/>
    <property type="match status" value="1"/>
</dbReference>
<dbReference type="GO" id="GO:0016020">
    <property type="term" value="C:membrane"/>
    <property type="evidence" value="ECO:0007669"/>
    <property type="project" value="UniProtKB-SubCell"/>
</dbReference>
<evidence type="ECO:0000256" key="3">
    <source>
        <dbReference type="ARBA" id="ARBA00022737"/>
    </source>
</evidence>
<sequence length="251" mass="27766">ARIGGELTHDEMTIIAGALQLTQKTTTNAMTPISDTFAVDMIVKLDRGLMKLVLEKGYSRVPVYYDQPTNLIGLILVKNLLNTHPADEVPVKSVTIRKIPRVHEILSLYDILNEFQKGHSHIVVVIRTNGAPAEQQESKTAVDGGMVGKRSYEGCATSNIYLANDQSLNGKVSQTALTIHIRELPGQGVRSGTGIFCKLMSDEYPLLKLAEEDEAVGIITIEDVTEELSQEEIFDETDNPTRIRNIDYPFL</sequence>
<keyword evidence="7" id="KW-0325">Glycoprotein</keyword>
<reference evidence="8 9" key="1">
    <citation type="journal article" date="2020" name="IScience">
        <title>Genome Sequencing of the Endangered Kingdonia uniflora (Circaeasteraceae, Ranunculales) Reveals Potential Mechanisms of Evolutionary Specialization.</title>
        <authorList>
            <person name="Sun Y."/>
            <person name="Deng T."/>
            <person name="Zhang A."/>
            <person name="Moore M.J."/>
            <person name="Landis J.B."/>
            <person name="Lin N."/>
            <person name="Zhang H."/>
            <person name="Zhang X."/>
            <person name="Huang J."/>
            <person name="Zhang X."/>
            <person name="Sun H."/>
            <person name="Wang H."/>
        </authorList>
    </citation>
    <scope>NUCLEOTIDE SEQUENCE [LARGE SCALE GENOMIC DNA]</scope>
    <source>
        <strain evidence="8">TB1705</strain>
        <tissue evidence="8">Leaf</tissue>
    </source>
</reference>
<keyword evidence="4" id="KW-1133">Transmembrane helix</keyword>
<dbReference type="Proteomes" id="UP000541444">
    <property type="component" value="Unassembled WGS sequence"/>
</dbReference>
<evidence type="ECO:0000256" key="7">
    <source>
        <dbReference type="ARBA" id="ARBA00023180"/>
    </source>
</evidence>
<comment type="caution">
    <text evidence="8">The sequence shown here is derived from an EMBL/GenBank/DDBJ whole genome shotgun (WGS) entry which is preliminary data.</text>
</comment>
<dbReference type="GO" id="GO:0005737">
    <property type="term" value="C:cytoplasm"/>
    <property type="evidence" value="ECO:0007669"/>
    <property type="project" value="TreeGrafter"/>
</dbReference>
<proteinExistence type="predicted"/>
<evidence type="ECO:0000256" key="5">
    <source>
        <dbReference type="ARBA" id="ARBA00023122"/>
    </source>
</evidence>
<dbReference type="GO" id="GO:0010960">
    <property type="term" value="P:magnesium ion homeostasis"/>
    <property type="evidence" value="ECO:0007669"/>
    <property type="project" value="InterPro"/>
</dbReference>
<keyword evidence="2" id="KW-0812">Transmembrane</keyword>
<gene>
    <name evidence="8" type="ORF">GIB67_016323</name>
</gene>
<dbReference type="PANTHER" id="PTHR12064">
    <property type="entry name" value="METAL TRANSPORTER CNNM"/>
    <property type="match status" value="1"/>
</dbReference>
<protein>
    <recommendedName>
        <fullName evidence="10">DUF21 domain-containing protein</fullName>
    </recommendedName>
</protein>
<keyword evidence="6" id="KW-0472">Membrane</keyword>
<dbReference type="AlphaFoldDB" id="A0A7J7M9E6"/>
<evidence type="ECO:0000256" key="1">
    <source>
        <dbReference type="ARBA" id="ARBA00004141"/>
    </source>
</evidence>
<evidence type="ECO:0000256" key="4">
    <source>
        <dbReference type="ARBA" id="ARBA00022989"/>
    </source>
</evidence>
<evidence type="ECO:0000256" key="6">
    <source>
        <dbReference type="ARBA" id="ARBA00023136"/>
    </source>
</evidence>
<dbReference type="InterPro" id="IPR046342">
    <property type="entry name" value="CBS_dom_sf"/>
</dbReference>
<dbReference type="InterPro" id="IPR045095">
    <property type="entry name" value="ACDP"/>
</dbReference>
<keyword evidence="9" id="KW-1185">Reference proteome</keyword>
<keyword evidence="3" id="KW-0677">Repeat</keyword>
<comment type="subcellular location">
    <subcellularLocation>
        <location evidence="1">Membrane</location>
        <topology evidence="1">Multi-pass membrane protein</topology>
    </subcellularLocation>
</comment>
<evidence type="ECO:0008006" key="10">
    <source>
        <dbReference type="Google" id="ProtNLM"/>
    </source>
</evidence>
<dbReference type="PANTHER" id="PTHR12064:SF59">
    <property type="entry name" value="CNNM TRANSMEMBRANE DOMAIN-CONTAINING PROTEIN"/>
    <property type="match status" value="1"/>
</dbReference>
<evidence type="ECO:0000313" key="8">
    <source>
        <dbReference type="EMBL" id="KAF6151511.1"/>
    </source>
</evidence>
<organism evidence="8 9">
    <name type="scientific">Kingdonia uniflora</name>
    <dbReference type="NCBI Taxonomy" id="39325"/>
    <lineage>
        <taxon>Eukaryota</taxon>
        <taxon>Viridiplantae</taxon>
        <taxon>Streptophyta</taxon>
        <taxon>Embryophyta</taxon>
        <taxon>Tracheophyta</taxon>
        <taxon>Spermatophyta</taxon>
        <taxon>Magnoliopsida</taxon>
        <taxon>Ranunculales</taxon>
        <taxon>Circaeasteraceae</taxon>
        <taxon>Kingdonia</taxon>
    </lineage>
</organism>
<name>A0A7J7M9E6_9MAGN</name>
<accession>A0A7J7M9E6</accession>
<dbReference type="OrthoDB" id="5353557at2759"/>
<dbReference type="SUPFAM" id="SSF54631">
    <property type="entry name" value="CBS-domain pair"/>
    <property type="match status" value="1"/>
</dbReference>
<feature type="non-terminal residue" evidence="8">
    <location>
        <position position="1"/>
    </location>
</feature>
<keyword evidence="5" id="KW-0129">CBS domain</keyword>
<dbReference type="EMBL" id="JACGCM010001690">
    <property type="protein sequence ID" value="KAF6151511.1"/>
    <property type="molecule type" value="Genomic_DNA"/>
</dbReference>
<evidence type="ECO:0000256" key="2">
    <source>
        <dbReference type="ARBA" id="ARBA00022692"/>
    </source>
</evidence>